<feature type="region of interest" description="Disordered" evidence="1">
    <location>
        <begin position="215"/>
        <end position="239"/>
    </location>
</feature>
<protein>
    <submittedName>
        <fullName evidence="2">Aminotransferase class IV</fullName>
    </submittedName>
</protein>
<dbReference type="Proteomes" id="UP000632289">
    <property type="component" value="Unassembled WGS sequence"/>
</dbReference>
<comment type="caution">
    <text evidence="2">The sequence shown here is derived from an EMBL/GenBank/DDBJ whole genome shotgun (WGS) entry which is preliminary data.</text>
</comment>
<dbReference type="InterPro" id="IPR043132">
    <property type="entry name" value="BCAT-like_C"/>
</dbReference>
<keyword evidence="3" id="KW-1185">Reference proteome</keyword>
<reference evidence="2" key="1">
    <citation type="submission" date="2020-09" db="EMBL/GenBank/DDBJ databases">
        <title>Secondary metabolite and genome analysis of marine Streptomyces chumphonensis KK1-2T.</title>
        <authorList>
            <person name="Phongsopitanun W."/>
            <person name="Kanchanasin P."/>
            <person name="Pittayakhajonwut P."/>
            <person name="Suwanborirux K."/>
            <person name="Tanasupawat S."/>
        </authorList>
    </citation>
    <scope>NUCLEOTIDE SEQUENCE</scope>
    <source>
        <strain evidence="2">KK1-2</strain>
    </source>
</reference>
<keyword evidence="2" id="KW-0032">Aminotransferase</keyword>
<evidence type="ECO:0000313" key="3">
    <source>
        <dbReference type="Proteomes" id="UP000632289"/>
    </source>
</evidence>
<organism evidence="2 3">
    <name type="scientific">Streptomyces chumphonensis</name>
    <dbReference type="NCBI Taxonomy" id="1214925"/>
    <lineage>
        <taxon>Bacteria</taxon>
        <taxon>Bacillati</taxon>
        <taxon>Actinomycetota</taxon>
        <taxon>Actinomycetes</taxon>
        <taxon>Kitasatosporales</taxon>
        <taxon>Streptomycetaceae</taxon>
        <taxon>Streptomyces</taxon>
    </lineage>
</organism>
<dbReference type="EMBL" id="JACXYU010000006">
    <property type="protein sequence ID" value="MBD3932788.1"/>
    <property type="molecule type" value="Genomic_DNA"/>
</dbReference>
<dbReference type="InterPro" id="IPR036038">
    <property type="entry name" value="Aminotransferase-like"/>
</dbReference>
<keyword evidence="2" id="KW-0808">Transferase</keyword>
<gene>
    <name evidence="2" type="ORF">IF129_14645</name>
</gene>
<dbReference type="AlphaFoldDB" id="A0A927IBC9"/>
<name>A0A927IBC9_9ACTN</name>
<evidence type="ECO:0000313" key="2">
    <source>
        <dbReference type="EMBL" id="MBD3932788.1"/>
    </source>
</evidence>
<dbReference type="GO" id="GO:0008483">
    <property type="term" value="F:transaminase activity"/>
    <property type="evidence" value="ECO:0007669"/>
    <property type="project" value="UniProtKB-KW"/>
</dbReference>
<dbReference type="InterPro" id="IPR001544">
    <property type="entry name" value="Aminotrans_IV"/>
</dbReference>
<dbReference type="Gene3D" id="3.20.10.10">
    <property type="entry name" value="D-amino Acid Aminotransferase, subunit A, domain 2"/>
    <property type="match status" value="1"/>
</dbReference>
<proteinExistence type="predicted"/>
<accession>A0A927IBC9</accession>
<sequence length="239" mass="25736">MRGRSTHRARFTGACRQEGVPEEVAARFWDAALAALPRHGAWFPRTELHQGGVLGLRVRPAPPLRSDIRVLLPPRPDARRAPARKGPDLPALGELRREAQREGADDLLLALPSGVLTESTTASLLWWDAGTLCAADAGRHQLGGVTQALITGLATARGIPVRTAPVTAAELPGHEVWLVNALHGIRPVSAWIGTGVRAAAPEQAARWRELLRTLEEPLPPTRRDAGPADRPAFEGRTTT</sequence>
<feature type="compositionally biased region" description="Basic and acidic residues" evidence="1">
    <location>
        <begin position="215"/>
        <end position="233"/>
    </location>
</feature>
<evidence type="ECO:0000256" key="1">
    <source>
        <dbReference type="SAM" id="MobiDB-lite"/>
    </source>
</evidence>
<dbReference type="Pfam" id="PF01063">
    <property type="entry name" value="Aminotran_4"/>
    <property type="match status" value="1"/>
</dbReference>
<dbReference type="SUPFAM" id="SSF56752">
    <property type="entry name" value="D-aminoacid aminotransferase-like PLP-dependent enzymes"/>
    <property type="match status" value="1"/>
</dbReference>